<comment type="caution">
    <text evidence="9">The sequence shown here is derived from an EMBL/GenBank/DDBJ whole genome shotgun (WGS) entry which is preliminary data.</text>
</comment>
<dbReference type="SUPFAM" id="SSF56214">
    <property type="entry name" value="4'-phosphopantetheinyl transferase"/>
    <property type="match status" value="1"/>
</dbReference>
<evidence type="ECO:0000256" key="5">
    <source>
        <dbReference type="ARBA" id="ARBA00022842"/>
    </source>
</evidence>
<evidence type="ECO:0000256" key="7">
    <source>
        <dbReference type="ARBA" id="ARBA00023160"/>
    </source>
</evidence>
<dbReference type="Pfam" id="PF01648">
    <property type="entry name" value="ACPS"/>
    <property type="match status" value="1"/>
</dbReference>
<keyword evidence="2" id="KW-0808">Transferase</keyword>
<evidence type="ECO:0000259" key="8">
    <source>
        <dbReference type="Pfam" id="PF01648"/>
    </source>
</evidence>
<sequence>MNGAFAHGIGVDILHLPRLLSLLSRRPISKFTRRILTPNELAEFQKLSSIDPPNPSSTSLLSNPATRFLATRWAAKEAAYKASINLIPTTKEQWMGWKNFEILKGSRGEPLLTIRDGGGEKIEDGQVSISHDGEYVIAIAMVPQKL</sequence>
<dbReference type="HAMAP" id="MF_00101">
    <property type="entry name" value="AcpS"/>
    <property type="match status" value="1"/>
</dbReference>
<reference evidence="9 10" key="1">
    <citation type="submission" date="2023-08" db="EMBL/GenBank/DDBJ databases">
        <authorList>
            <person name="Palmer J.M."/>
        </authorList>
    </citation>
    <scope>NUCLEOTIDE SEQUENCE [LARGE SCALE GENOMIC DNA]</scope>
    <source>
        <strain evidence="9 10">TWF481</strain>
    </source>
</reference>
<keyword evidence="6" id="KW-0443">Lipid metabolism</keyword>
<dbReference type="GO" id="GO:0000287">
    <property type="term" value="F:magnesium ion binding"/>
    <property type="evidence" value="ECO:0007669"/>
    <property type="project" value="InterPro"/>
</dbReference>
<dbReference type="Gene3D" id="3.90.470.20">
    <property type="entry name" value="4'-phosphopantetheinyl transferase domain"/>
    <property type="match status" value="1"/>
</dbReference>
<evidence type="ECO:0000256" key="4">
    <source>
        <dbReference type="ARBA" id="ARBA00022832"/>
    </source>
</evidence>
<gene>
    <name evidence="9" type="ORF">TWF481_011828</name>
</gene>
<organism evidence="9 10">
    <name type="scientific">Arthrobotrys musiformis</name>
    <dbReference type="NCBI Taxonomy" id="47236"/>
    <lineage>
        <taxon>Eukaryota</taxon>
        <taxon>Fungi</taxon>
        <taxon>Dikarya</taxon>
        <taxon>Ascomycota</taxon>
        <taxon>Pezizomycotina</taxon>
        <taxon>Orbiliomycetes</taxon>
        <taxon>Orbiliales</taxon>
        <taxon>Orbiliaceae</taxon>
        <taxon>Arthrobotrys</taxon>
    </lineage>
</organism>
<keyword evidence="5" id="KW-0460">Magnesium</keyword>
<evidence type="ECO:0000256" key="2">
    <source>
        <dbReference type="ARBA" id="ARBA00022679"/>
    </source>
</evidence>
<keyword evidence="1" id="KW-0444">Lipid biosynthesis</keyword>
<evidence type="ECO:0000256" key="1">
    <source>
        <dbReference type="ARBA" id="ARBA00022516"/>
    </source>
</evidence>
<dbReference type="AlphaFoldDB" id="A0AAV9VVD9"/>
<proteinExistence type="inferred from homology"/>
<name>A0AAV9VVD9_9PEZI</name>
<protein>
    <recommendedName>
        <fullName evidence="8">4'-phosphopantetheinyl transferase domain-containing protein</fullName>
    </recommendedName>
</protein>
<keyword evidence="3" id="KW-0479">Metal-binding</keyword>
<dbReference type="GO" id="GO:0006633">
    <property type="term" value="P:fatty acid biosynthetic process"/>
    <property type="evidence" value="ECO:0007669"/>
    <property type="project" value="UniProtKB-KW"/>
</dbReference>
<accession>A0AAV9VVD9</accession>
<dbReference type="EMBL" id="JAVHJL010000009">
    <property type="protein sequence ID" value="KAK6497419.1"/>
    <property type="molecule type" value="Genomic_DNA"/>
</dbReference>
<dbReference type="InterPro" id="IPR002582">
    <property type="entry name" value="ACPS"/>
</dbReference>
<feature type="domain" description="4'-phosphopantetheinyl transferase" evidence="8">
    <location>
        <begin position="8"/>
        <end position="140"/>
    </location>
</feature>
<evidence type="ECO:0000256" key="3">
    <source>
        <dbReference type="ARBA" id="ARBA00022723"/>
    </source>
</evidence>
<keyword evidence="7" id="KW-0275">Fatty acid biosynthesis</keyword>
<dbReference type="GO" id="GO:0008897">
    <property type="term" value="F:holo-[acyl-carrier-protein] synthase activity"/>
    <property type="evidence" value="ECO:0007669"/>
    <property type="project" value="InterPro"/>
</dbReference>
<dbReference type="InterPro" id="IPR004568">
    <property type="entry name" value="Ppantetheine-prot_Trfase_dom"/>
</dbReference>
<evidence type="ECO:0000313" key="9">
    <source>
        <dbReference type="EMBL" id="KAK6497419.1"/>
    </source>
</evidence>
<keyword evidence="4" id="KW-0276">Fatty acid metabolism</keyword>
<dbReference type="NCBIfam" id="TIGR00556">
    <property type="entry name" value="pantethn_trn"/>
    <property type="match status" value="1"/>
</dbReference>
<evidence type="ECO:0000256" key="6">
    <source>
        <dbReference type="ARBA" id="ARBA00023098"/>
    </source>
</evidence>
<dbReference type="Proteomes" id="UP001370758">
    <property type="component" value="Unassembled WGS sequence"/>
</dbReference>
<evidence type="ECO:0000313" key="10">
    <source>
        <dbReference type="Proteomes" id="UP001370758"/>
    </source>
</evidence>
<dbReference type="InterPro" id="IPR008278">
    <property type="entry name" value="4-PPantetheinyl_Trfase_dom"/>
</dbReference>
<keyword evidence="10" id="KW-1185">Reference proteome</keyword>
<dbReference type="InterPro" id="IPR037143">
    <property type="entry name" value="4-PPantetheinyl_Trfase_dom_sf"/>
</dbReference>